<organism evidence="2 3">
    <name type="scientific">Ciona savignyi</name>
    <name type="common">Pacific transparent sea squirt</name>
    <dbReference type="NCBI Taxonomy" id="51511"/>
    <lineage>
        <taxon>Eukaryota</taxon>
        <taxon>Metazoa</taxon>
        <taxon>Chordata</taxon>
        <taxon>Tunicata</taxon>
        <taxon>Ascidiacea</taxon>
        <taxon>Phlebobranchia</taxon>
        <taxon>Cionidae</taxon>
        <taxon>Ciona</taxon>
    </lineage>
</organism>
<dbReference type="InParanoid" id="H2Z942"/>
<feature type="transmembrane region" description="Helical" evidence="1">
    <location>
        <begin position="56"/>
        <end position="77"/>
    </location>
</feature>
<reference evidence="3" key="1">
    <citation type="submission" date="2003-08" db="EMBL/GenBank/DDBJ databases">
        <authorList>
            <person name="Birren B."/>
            <person name="Nusbaum C."/>
            <person name="Abebe A."/>
            <person name="Abouelleil A."/>
            <person name="Adekoya E."/>
            <person name="Ait-zahra M."/>
            <person name="Allen N."/>
            <person name="Allen T."/>
            <person name="An P."/>
            <person name="Anderson M."/>
            <person name="Anderson S."/>
            <person name="Arachchi H."/>
            <person name="Armbruster J."/>
            <person name="Bachantsang P."/>
            <person name="Baldwin J."/>
            <person name="Barry A."/>
            <person name="Bayul T."/>
            <person name="Blitshsteyn B."/>
            <person name="Bloom T."/>
            <person name="Blye J."/>
            <person name="Boguslavskiy L."/>
            <person name="Borowsky M."/>
            <person name="Boukhgalter B."/>
            <person name="Brunache A."/>
            <person name="Butler J."/>
            <person name="Calixte N."/>
            <person name="Calvo S."/>
            <person name="Camarata J."/>
            <person name="Campo K."/>
            <person name="Chang J."/>
            <person name="Cheshatsang Y."/>
            <person name="Citroen M."/>
            <person name="Collymore A."/>
            <person name="Considine T."/>
            <person name="Cook A."/>
            <person name="Cooke P."/>
            <person name="Corum B."/>
            <person name="Cuomo C."/>
            <person name="David R."/>
            <person name="Dawoe T."/>
            <person name="Degray S."/>
            <person name="Dodge S."/>
            <person name="Dooley K."/>
            <person name="Dorje P."/>
            <person name="Dorjee K."/>
            <person name="Dorris L."/>
            <person name="Duffey N."/>
            <person name="Dupes A."/>
            <person name="Elkins T."/>
            <person name="Engels R."/>
            <person name="Erickson J."/>
            <person name="Farina A."/>
            <person name="Faro S."/>
            <person name="Ferreira P."/>
            <person name="Fischer H."/>
            <person name="Fitzgerald M."/>
            <person name="Foley K."/>
            <person name="Gage D."/>
            <person name="Galagan J."/>
            <person name="Gearin G."/>
            <person name="Gnerre S."/>
            <person name="Gnirke A."/>
            <person name="Goyette A."/>
            <person name="Graham J."/>
            <person name="Grandbois E."/>
            <person name="Gyaltsen K."/>
            <person name="Hafez N."/>
            <person name="Hagopian D."/>
            <person name="Hagos B."/>
            <person name="Hall J."/>
            <person name="Hatcher B."/>
            <person name="Heller A."/>
            <person name="Higgins H."/>
            <person name="Honan T."/>
            <person name="Horn A."/>
            <person name="Houde N."/>
            <person name="Hughes L."/>
            <person name="Hulme W."/>
            <person name="Husby E."/>
            <person name="Iliev I."/>
            <person name="Jaffe D."/>
            <person name="Jones C."/>
            <person name="Kamal M."/>
            <person name="Kamat A."/>
            <person name="Kamvysselis M."/>
            <person name="Karlsson E."/>
            <person name="Kells C."/>
            <person name="Kieu A."/>
            <person name="Kisner P."/>
            <person name="Kodira C."/>
            <person name="Kulbokas E."/>
            <person name="Labutti K."/>
            <person name="Lama D."/>
            <person name="Landers T."/>
            <person name="Leger J."/>
            <person name="Levine S."/>
            <person name="Lewis D."/>
            <person name="Lewis T."/>
            <person name="Lindblad-toh K."/>
            <person name="Liu X."/>
            <person name="Lokyitsang T."/>
            <person name="Lokyitsang Y."/>
            <person name="Lucien O."/>
            <person name="Lui A."/>
            <person name="Ma L.J."/>
            <person name="Mabbitt R."/>
            <person name="Macdonald J."/>
            <person name="Maclean C."/>
            <person name="Major J."/>
            <person name="Manning J."/>
            <person name="Marabella R."/>
            <person name="Maru K."/>
            <person name="Matthews C."/>
            <person name="Mauceli E."/>
            <person name="Mccarthy M."/>
            <person name="Mcdonough S."/>
            <person name="Mcghee T."/>
            <person name="Meldrim J."/>
            <person name="Meneus L."/>
            <person name="Mesirov J."/>
            <person name="Mihalev A."/>
            <person name="Mihova T."/>
            <person name="Mikkelsen T."/>
            <person name="Mlenga V."/>
            <person name="Moru K."/>
            <person name="Mozes J."/>
            <person name="Mulrain L."/>
            <person name="Munson G."/>
            <person name="Naylor J."/>
            <person name="Newes C."/>
            <person name="Nguyen C."/>
            <person name="Nguyen N."/>
            <person name="Nguyen T."/>
            <person name="Nicol R."/>
            <person name="Nielsen C."/>
            <person name="Nizzari M."/>
            <person name="Norbu C."/>
            <person name="Norbu N."/>
            <person name="O'donnell P."/>
            <person name="Okoawo O."/>
            <person name="O'leary S."/>
            <person name="Omotosho B."/>
            <person name="O'neill K."/>
            <person name="Osman S."/>
            <person name="Parker S."/>
            <person name="Perrin D."/>
            <person name="Phunkhang P."/>
            <person name="Piqani B."/>
            <person name="Purcell S."/>
            <person name="Rachupka T."/>
            <person name="Ramasamy U."/>
            <person name="Rameau R."/>
            <person name="Ray V."/>
            <person name="Raymond C."/>
            <person name="Retta R."/>
            <person name="Richardson S."/>
            <person name="Rise C."/>
            <person name="Rodriguez J."/>
            <person name="Rogers J."/>
            <person name="Rogov P."/>
            <person name="Rutman M."/>
            <person name="Schupbach R."/>
            <person name="Seaman C."/>
            <person name="Settipalli S."/>
            <person name="Sharpe T."/>
            <person name="Sheridan J."/>
            <person name="Sherpa N."/>
            <person name="Shi J."/>
            <person name="Smirnov S."/>
            <person name="Smith C."/>
            <person name="Sougnez C."/>
            <person name="Spencer B."/>
            <person name="Stalker J."/>
            <person name="Stange-thomann N."/>
            <person name="Stavropoulos S."/>
            <person name="Stetson K."/>
            <person name="Stone C."/>
            <person name="Stone S."/>
            <person name="Stubbs M."/>
            <person name="Talamas J."/>
            <person name="Tchuinga P."/>
            <person name="Tenzing P."/>
            <person name="Tesfaye S."/>
            <person name="Theodore J."/>
            <person name="Thoulutsang Y."/>
            <person name="Topham K."/>
            <person name="Towey S."/>
            <person name="Tsamla T."/>
            <person name="Tsomo N."/>
            <person name="Vallee D."/>
            <person name="Vassiliev H."/>
            <person name="Venkataraman V."/>
            <person name="Vinson J."/>
            <person name="Vo A."/>
            <person name="Wade C."/>
            <person name="Wang S."/>
            <person name="Wangchuk T."/>
            <person name="Wangdi T."/>
            <person name="Whittaker C."/>
            <person name="Wilkinson J."/>
            <person name="Wu Y."/>
            <person name="Wyman D."/>
            <person name="Yadav S."/>
            <person name="Yang S."/>
            <person name="Yang X."/>
            <person name="Yeager S."/>
            <person name="Yee E."/>
            <person name="Young G."/>
            <person name="Zainoun J."/>
            <person name="Zembeck L."/>
            <person name="Zimmer A."/>
            <person name="Zody M."/>
            <person name="Lander E."/>
        </authorList>
    </citation>
    <scope>NUCLEOTIDE SEQUENCE [LARGE SCALE GENOMIC DNA]</scope>
</reference>
<reference evidence="2" key="3">
    <citation type="submission" date="2025-09" db="UniProtKB">
        <authorList>
            <consortium name="Ensembl"/>
        </authorList>
    </citation>
    <scope>IDENTIFICATION</scope>
</reference>
<dbReference type="Ensembl" id="ENSCSAVT00000014270.1">
    <property type="protein sequence ID" value="ENSCSAVP00000014107.1"/>
    <property type="gene ID" value="ENSCSAVG00000008275.1"/>
</dbReference>
<keyword evidence="1" id="KW-1133">Transmembrane helix</keyword>
<dbReference type="HOGENOM" id="CLU_2037221_0_0_1"/>
<proteinExistence type="predicted"/>
<dbReference type="eggNOG" id="ENOG502SYD6">
    <property type="taxonomic scope" value="Eukaryota"/>
</dbReference>
<keyword evidence="1" id="KW-0472">Membrane</keyword>
<dbReference type="Proteomes" id="UP000007875">
    <property type="component" value="Unassembled WGS sequence"/>
</dbReference>
<evidence type="ECO:0000256" key="1">
    <source>
        <dbReference type="SAM" id="Phobius"/>
    </source>
</evidence>
<protein>
    <submittedName>
        <fullName evidence="2">Uncharacterized protein</fullName>
    </submittedName>
</protein>
<keyword evidence="3" id="KW-1185">Reference proteome</keyword>
<evidence type="ECO:0000313" key="2">
    <source>
        <dbReference type="Ensembl" id="ENSCSAVP00000014107.1"/>
    </source>
</evidence>
<reference evidence="2" key="2">
    <citation type="submission" date="2025-08" db="UniProtKB">
        <authorList>
            <consortium name="Ensembl"/>
        </authorList>
    </citation>
    <scope>IDENTIFICATION</scope>
</reference>
<dbReference type="OMA" id="MHIISFY"/>
<keyword evidence="1" id="KW-0812">Transmembrane</keyword>
<sequence length="121" mass="14046">MARISTGDKAAKNWLRKDEVFSRISAFCGLLLLAGLSNDICQYTFMENPLETTQSFTYITLVIHIISFFTSVLAFVYKTSRLKKRTEQISLMLIVCNGLLFLLRIILELTLINYRREYYNS</sequence>
<feature type="transmembrane region" description="Helical" evidence="1">
    <location>
        <begin position="89"/>
        <end position="107"/>
    </location>
</feature>
<name>H2Z942_CIOSA</name>
<accession>H2Z942</accession>
<evidence type="ECO:0000313" key="3">
    <source>
        <dbReference type="Proteomes" id="UP000007875"/>
    </source>
</evidence>
<feature type="transmembrane region" description="Helical" evidence="1">
    <location>
        <begin position="20"/>
        <end position="36"/>
    </location>
</feature>
<dbReference type="AlphaFoldDB" id="H2Z942"/>